<dbReference type="Gene3D" id="1.20.5.190">
    <property type="match status" value="1"/>
</dbReference>
<dbReference type="KEGG" id="tva:5465583"/>
<keyword evidence="4" id="KW-0112">Calmodulin-binding</keyword>
<dbReference type="AlphaFoldDB" id="A2DHK1"/>
<keyword evidence="3" id="KW-0677">Repeat</keyword>
<evidence type="ECO:0000256" key="5">
    <source>
        <dbReference type="SAM" id="Coils"/>
    </source>
</evidence>
<dbReference type="RefSeq" id="XP_001581035.1">
    <property type="nucleotide sequence ID" value="XM_001580985.1"/>
</dbReference>
<dbReference type="InParanoid" id="A2DHK1"/>
<dbReference type="CDD" id="cd23767">
    <property type="entry name" value="IQCD"/>
    <property type="match status" value="1"/>
</dbReference>
<dbReference type="InterPro" id="IPR027417">
    <property type="entry name" value="P-loop_NTPase"/>
</dbReference>
<dbReference type="OrthoDB" id="190375at2759"/>
<gene>
    <name evidence="7" type="ORF">TVAG_365570</name>
</gene>
<feature type="region of interest" description="Disordered" evidence="6">
    <location>
        <begin position="357"/>
        <end position="435"/>
    </location>
</feature>
<reference evidence="7" key="1">
    <citation type="submission" date="2006-10" db="EMBL/GenBank/DDBJ databases">
        <authorList>
            <person name="Amadeo P."/>
            <person name="Zhao Q."/>
            <person name="Wortman J."/>
            <person name="Fraser-Liggett C."/>
            <person name="Carlton J."/>
        </authorList>
    </citation>
    <scope>NUCLEOTIDE SEQUENCE</scope>
    <source>
        <strain evidence="7">G3</strain>
    </source>
</reference>
<dbReference type="Pfam" id="PF00612">
    <property type="entry name" value="IQ"/>
    <property type="match status" value="2"/>
</dbReference>
<feature type="compositionally biased region" description="Polar residues" evidence="6">
    <location>
        <begin position="424"/>
        <end position="435"/>
    </location>
</feature>
<dbReference type="VEuPathDB" id="TrichDB:TVAG_365570"/>
<dbReference type="PROSITE" id="PS50096">
    <property type="entry name" value="IQ"/>
    <property type="match status" value="2"/>
</dbReference>
<name>A2DHK1_TRIV3</name>
<dbReference type="SMART" id="SM00015">
    <property type="entry name" value="IQ"/>
    <property type="match status" value="2"/>
</dbReference>
<protein>
    <submittedName>
        <fullName evidence="7">IQ calmodulin-binding motif family protein</fullName>
    </submittedName>
</protein>
<accession>A2DHK1</accession>
<feature type="coiled-coil region" evidence="5">
    <location>
        <begin position="154"/>
        <end position="181"/>
    </location>
</feature>
<evidence type="ECO:0000313" key="8">
    <source>
        <dbReference type="Proteomes" id="UP000001542"/>
    </source>
</evidence>
<dbReference type="VEuPathDB" id="TrichDB:TVAGG3_0302500"/>
<proteinExistence type="predicted"/>
<dbReference type="Proteomes" id="UP000001542">
    <property type="component" value="Unassembled WGS sequence"/>
</dbReference>
<dbReference type="InterPro" id="IPR051185">
    <property type="entry name" value="ASPM"/>
</dbReference>
<dbReference type="PANTHER" id="PTHR22706:SF1">
    <property type="entry name" value="ASSEMBLY FACTOR FOR SPINDLE MICROTUBULES"/>
    <property type="match status" value="1"/>
</dbReference>
<feature type="compositionally biased region" description="Low complexity" evidence="6">
    <location>
        <begin position="365"/>
        <end position="421"/>
    </location>
</feature>
<dbReference type="InterPro" id="IPR000048">
    <property type="entry name" value="IQ_motif_EF-hand-BS"/>
</dbReference>
<feature type="coiled-coil region" evidence="5">
    <location>
        <begin position="50"/>
        <end position="77"/>
    </location>
</feature>
<dbReference type="SUPFAM" id="SSF52540">
    <property type="entry name" value="P-loop containing nucleoside triphosphate hydrolases"/>
    <property type="match status" value="1"/>
</dbReference>
<dbReference type="GO" id="GO:0005737">
    <property type="term" value="C:cytoplasm"/>
    <property type="evidence" value="ECO:0007669"/>
    <property type="project" value="UniProtKB-SubCell"/>
</dbReference>
<keyword evidence="5" id="KW-0175">Coiled coil</keyword>
<evidence type="ECO:0000256" key="4">
    <source>
        <dbReference type="ARBA" id="ARBA00022860"/>
    </source>
</evidence>
<evidence type="ECO:0000256" key="6">
    <source>
        <dbReference type="SAM" id="MobiDB-lite"/>
    </source>
</evidence>
<evidence type="ECO:0000256" key="1">
    <source>
        <dbReference type="ARBA" id="ARBA00004496"/>
    </source>
</evidence>
<evidence type="ECO:0000256" key="2">
    <source>
        <dbReference type="ARBA" id="ARBA00022490"/>
    </source>
</evidence>
<evidence type="ECO:0000313" key="7">
    <source>
        <dbReference type="EMBL" id="EAY20049.1"/>
    </source>
</evidence>
<dbReference type="GO" id="GO:0005516">
    <property type="term" value="F:calmodulin binding"/>
    <property type="evidence" value="ECO:0007669"/>
    <property type="project" value="UniProtKB-KW"/>
</dbReference>
<comment type="subcellular location">
    <subcellularLocation>
        <location evidence="1">Cytoplasm</location>
    </subcellularLocation>
</comment>
<keyword evidence="2" id="KW-0963">Cytoplasm</keyword>
<reference evidence="7" key="2">
    <citation type="journal article" date="2007" name="Science">
        <title>Draft genome sequence of the sexually transmitted pathogen Trichomonas vaginalis.</title>
        <authorList>
            <person name="Carlton J.M."/>
            <person name="Hirt R.P."/>
            <person name="Silva J.C."/>
            <person name="Delcher A.L."/>
            <person name="Schatz M."/>
            <person name="Zhao Q."/>
            <person name="Wortman J.R."/>
            <person name="Bidwell S.L."/>
            <person name="Alsmark U.C.M."/>
            <person name="Besteiro S."/>
            <person name="Sicheritz-Ponten T."/>
            <person name="Noel C.J."/>
            <person name="Dacks J.B."/>
            <person name="Foster P.G."/>
            <person name="Simillion C."/>
            <person name="Van de Peer Y."/>
            <person name="Miranda-Saavedra D."/>
            <person name="Barton G.J."/>
            <person name="Westrop G.D."/>
            <person name="Mueller S."/>
            <person name="Dessi D."/>
            <person name="Fiori P.L."/>
            <person name="Ren Q."/>
            <person name="Paulsen I."/>
            <person name="Zhang H."/>
            <person name="Bastida-Corcuera F.D."/>
            <person name="Simoes-Barbosa A."/>
            <person name="Brown M.T."/>
            <person name="Hayes R.D."/>
            <person name="Mukherjee M."/>
            <person name="Okumura C.Y."/>
            <person name="Schneider R."/>
            <person name="Smith A.J."/>
            <person name="Vanacova S."/>
            <person name="Villalvazo M."/>
            <person name="Haas B.J."/>
            <person name="Pertea M."/>
            <person name="Feldblyum T.V."/>
            <person name="Utterback T.R."/>
            <person name="Shu C.L."/>
            <person name="Osoegawa K."/>
            <person name="de Jong P.J."/>
            <person name="Hrdy I."/>
            <person name="Horvathova L."/>
            <person name="Zubacova Z."/>
            <person name="Dolezal P."/>
            <person name="Malik S.B."/>
            <person name="Logsdon J.M. Jr."/>
            <person name="Henze K."/>
            <person name="Gupta A."/>
            <person name="Wang C.C."/>
            <person name="Dunne R.L."/>
            <person name="Upcroft J.A."/>
            <person name="Upcroft P."/>
            <person name="White O."/>
            <person name="Salzberg S.L."/>
            <person name="Tang P."/>
            <person name="Chiu C.-H."/>
            <person name="Lee Y.-S."/>
            <person name="Embley T.M."/>
            <person name="Coombs G.H."/>
            <person name="Mottram J.C."/>
            <person name="Tachezy J."/>
            <person name="Fraser-Liggett C.M."/>
            <person name="Johnson P.J."/>
        </authorList>
    </citation>
    <scope>NUCLEOTIDE SEQUENCE [LARGE SCALE GENOMIC DNA]</scope>
    <source>
        <strain evidence="7">G3</strain>
    </source>
</reference>
<sequence>MKRPPKILAPTSPKMDPVTSSRMMFGTLNPKAFSHPLFQRSTNNTVYDEVIEHTMRAEQLKSEYDSLKSQLDEIINAPDANAFCQFEKWQQQFQQVLAERESQLEMFTKNVMSFRETTNPSFVEVMSKKTSPIQFDTISYTLLVSNPQRGWFSSEDINKQNQDLRELIRTQENTIKVLSARLALFDQFRNKTQAQDTIKTLQNGAIPTPMQAAAPTRSVELRTTKKLMSKQLQELIDERKKVMAPKIEKKLQKRRERSQNQKAIVIQRVVRGFLARLEVKRMHKAATKIQSFWRGVRVRTQRGKVKLIKKQPSLFKITKRKMSTMAIPLIENTQNTPNNSEMNSNINSSQRPEAILNNTQRTDPSSKISSRSGRSENSVKINMNSARSDNSSRSRASTASKVSTNSKVSTKSKQSTQSKVSIDSKATANSKNSLV</sequence>
<organism evidence="7 8">
    <name type="scientific">Trichomonas vaginalis (strain ATCC PRA-98 / G3)</name>
    <dbReference type="NCBI Taxonomy" id="412133"/>
    <lineage>
        <taxon>Eukaryota</taxon>
        <taxon>Metamonada</taxon>
        <taxon>Parabasalia</taxon>
        <taxon>Trichomonadida</taxon>
        <taxon>Trichomonadidae</taxon>
        <taxon>Trichomonas</taxon>
    </lineage>
</organism>
<keyword evidence="8" id="KW-1185">Reference proteome</keyword>
<evidence type="ECO:0000256" key="3">
    <source>
        <dbReference type="ARBA" id="ARBA00022737"/>
    </source>
</evidence>
<dbReference type="PANTHER" id="PTHR22706">
    <property type="entry name" value="ASSEMBLY FACTOR FOR SPINDLE MICROTUBULES"/>
    <property type="match status" value="1"/>
</dbReference>
<dbReference type="EMBL" id="DS113201">
    <property type="protein sequence ID" value="EAY20049.1"/>
    <property type="molecule type" value="Genomic_DNA"/>
</dbReference>